<proteinExistence type="inferred from homology"/>
<keyword evidence="4" id="KW-0788">Thiol protease</keyword>
<dbReference type="RefSeq" id="WP_069417074.1">
    <property type="nucleotide sequence ID" value="NZ_CBCRZH010000008.1"/>
</dbReference>
<keyword evidence="3" id="KW-0378">Hydrolase</keyword>
<feature type="region of interest" description="Disordered" evidence="5">
    <location>
        <begin position="171"/>
        <end position="192"/>
    </location>
</feature>
<dbReference type="PROSITE" id="PS51935">
    <property type="entry name" value="NLPC_P60"/>
    <property type="match status" value="1"/>
</dbReference>
<feature type="compositionally biased region" description="Low complexity" evidence="5">
    <location>
        <begin position="308"/>
        <end position="324"/>
    </location>
</feature>
<dbReference type="STRING" id="28445.BHQ20_00185"/>
<keyword evidence="2" id="KW-0645">Protease</keyword>
<evidence type="ECO:0000313" key="8">
    <source>
        <dbReference type="EMBL" id="ORB09686.1"/>
    </source>
</evidence>
<name>A0A1E3SMB9_MYCIE</name>
<comment type="caution">
    <text evidence="8">The sequence shown here is derived from an EMBL/GenBank/DDBJ whole genome shotgun (WGS) entry which is preliminary data.</text>
</comment>
<evidence type="ECO:0000256" key="5">
    <source>
        <dbReference type="SAM" id="MobiDB-lite"/>
    </source>
</evidence>
<sequence length="333" mass="33397">MKRIYAFAVGAAILAAPMVAQPAVAFADPVNRTMDYQQAADIVIQRALSQRGVPFSWAGGGVTGPTRGTGTGANIVGFDASGLVQYAYAGAGLKLPRSSGQMYKVGQRVLPSQARKADLIFYGPEGTQSVALFLGNGQMVEVGDVVQVSPVRTSGMAPYLVRILGAQTTTPAQQTPLQQSPIQQSVPGQTVPGQTVPGQTVPGQTVPGQTVPGQTAVPGQAPAQAAVPGQAPAQAAVPGQAPAQAAIPGQAPAQAAVPGQTVPGQTVPGQTVPGQTVPGQTVPGQTVPGQTVPGQVVPGQTVPGQTVPGQTVPGQTVPGQTVPQAPTYLAPTN</sequence>
<protein>
    <submittedName>
        <fullName evidence="8">Inv protein</fullName>
    </submittedName>
</protein>
<evidence type="ECO:0000256" key="3">
    <source>
        <dbReference type="ARBA" id="ARBA00022801"/>
    </source>
</evidence>
<reference evidence="8 9" key="1">
    <citation type="submission" date="2017-02" db="EMBL/GenBank/DDBJ databases">
        <title>The new phylogeny of genus Mycobacterium.</title>
        <authorList>
            <person name="Tortoli E."/>
            <person name="Trovato A."/>
            <person name="Cirillo D.M."/>
        </authorList>
    </citation>
    <scope>NUCLEOTIDE SEQUENCE [LARGE SCALE GENOMIC DNA]</scope>
    <source>
        <strain evidence="8 9">DSM 44049</strain>
    </source>
</reference>
<dbReference type="PANTHER" id="PTHR47359">
    <property type="entry name" value="PEPTIDOGLYCAN DL-ENDOPEPTIDASE CWLO"/>
    <property type="match status" value="1"/>
</dbReference>
<evidence type="ECO:0000313" key="9">
    <source>
        <dbReference type="Proteomes" id="UP000192739"/>
    </source>
</evidence>
<dbReference type="Proteomes" id="UP000192739">
    <property type="component" value="Unassembled WGS sequence"/>
</dbReference>
<evidence type="ECO:0000256" key="1">
    <source>
        <dbReference type="ARBA" id="ARBA00007074"/>
    </source>
</evidence>
<feature type="region of interest" description="Disordered" evidence="5">
    <location>
        <begin position="216"/>
        <end position="260"/>
    </location>
</feature>
<feature type="domain" description="NlpC/P60" evidence="7">
    <location>
        <begin position="37"/>
        <end position="176"/>
    </location>
</feature>
<dbReference type="Gene3D" id="3.90.1720.10">
    <property type="entry name" value="endopeptidase domain like (from Nostoc punctiforme)"/>
    <property type="match status" value="1"/>
</dbReference>
<dbReference type="AlphaFoldDB" id="A0A1E3SMB9"/>
<comment type="similarity">
    <text evidence="1">Belongs to the peptidase C40 family.</text>
</comment>
<evidence type="ECO:0000256" key="2">
    <source>
        <dbReference type="ARBA" id="ARBA00022670"/>
    </source>
</evidence>
<evidence type="ECO:0000256" key="4">
    <source>
        <dbReference type="ARBA" id="ARBA00022807"/>
    </source>
</evidence>
<dbReference type="InterPro" id="IPR000064">
    <property type="entry name" value="NLP_P60_dom"/>
</dbReference>
<accession>A0A1E3SMB9</accession>
<dbReference type="PANTHER" id="PTHR47359:SF3">
    <property type="entry name" value="NLP_P60 DOMAIN-CONTAINING PROTEIN-RELATED"/>
    <property type="match status" value="1"/>
</dbReference>
<dbReference type="OrthoDB" id="4771638at2"/>
<evidence type="ECO:0000259" key="7">
    <source>
        <dbReference type="PROSITE" id="PS51935"/>
    </source>
</evidence>
<dbReference type="GO" id="GO:0006508">
    <property type="term" value="P:proteolysis"/>
    <property type="evidence" value="ECO:0007669"/>
    <property type="project" value="UniProtKB-KW"/>
</dbReference>
<dbReference type="InterPro" id="IPR051794">
    <property type="entry name" value="PG_Endopeptidase_C40"/>
</dbReference>
<dbReference type="NCBIfam" id="NF033743">
    <property type="entry name" value="NlpC_inact_RipD"/>
    <property type="match status" value="1"/>
</dbReference>
<feature type="chain" id="PRO_5043144307" evidence="6">
    <location>
        <begin position="28"/>
        <end position="333"/>
    </location>
</feature>
<feature type="region of interest" description="Disordered" evidence="5">
    <location>
        <begin position="308"/>
        <end position="333"/>
    </location>
</feature>
<organism evidence="8 9">
    <name type="scientific">Mycobacterium intermedium</name>
    <dbReference type="NCBI Taxonomy" id="28445"/>
    <lineage>
        <taxon>Bacteria</taxon>
        <taxon>Bacillati</taxon>
        <taxon>Actinomycetota</taxon>
        <taxon>Actinomycetes</taxon>
        <taxon>Mycobacteriales</taxon>
        <taxon>Mycobacteriaceae</taxon>
        <taxon>Mycobacterium</taxon>
        <taxon>Mycobacterium simiae complex</taxon>
    </lineage>
</organism>
<dbReference type="Pfam" id="PF00877">
    <property type="entry name" value="NLPC_P60"/>
    <property type="match status" value="1"/>
</dbReference>
<keyword evidence="9" id="KW-1185">Reference proteome</keyword>
<evidence type="ECO:0000256" key="6">
    <source>
        <dbReference type="SAM" id="SignalP"/>
    </source>
</evidence>
<dbReference type="SUPFAM" id="SSF54001">
    <property type="entry name" value="Cysteine proteinases"/>
    <property type="match status" value="1"/>
</dbReference>
<dbReference type="GO" id="GO:0008234">
    <property type="term" value="F:cysteine-type peptidase activity"/>
    <property type="evidence" value="ECO:0007669"/>
    <property type="project" value="UniProtKB-KW"/>
</dbReference>
<dbReference type="EMBL" id="MVHT01000008">
    <property type="protein sequence ID" value="ORB09686.1"/>
    <property type="molecule type" value="Genomic_DNA"/>
</dbReference>
<dbReference type="InterPro" id="IPR038765">
    <property type="entry name" value="Papain-like_cys_pep_sf"/>
</dbReference>
<gene>
    <name evidence="8" type="ORF">BST27_04860</name>
</gene>
<keyword evidence="6" id="KW-0732">Signal</keyword>
<feature type="compositionally biased region" description="Low complexity" evidence="5">
    <location>
        <begin position="171"/>
        <end position="185"/>
    </location>
</feature>
<feature type="signal peptide" evidence="6">
    <location>
        <begin position="1"/>
        <end position="27"/>
    </location>
</feature>